<evidence type="ECO:0000313" key="8">
    <source>
        <dbReference type="EMBL" id="HIR66428.1"/>
    </source>
</evidence>
<feature type="transmembrane region" description="Helical" evidence="7">
    <location>
        <begin position="66"/>
        <end position="85"/>
    </location>
</feature>
<dbReference type="Proteomes" id="UP000823913">
    <property type="component" value="Unassembled WGS sequence"/>
</dbReference>
<evidence type="ECO:0000256" key="3">
    <source>
        <dbReference type="ARBA" id="ARBA00022692"/>
    </source>
</evidence>
<feature type="transmembrane region" description="Helical" evidence="7">
    <location>
        <begin position="38"/>
        <end position="60"/>
    </location>
</feature>
<evidence type="ECO:0000256" key="7">
    <source>
        <dbReference type="SAM" id="Phobius"/>
    </source>
</evidence>
<protein>
    <submittedName>
        <fullName evidence="8">Electron transport complex protein RnfA</fullName>
    </submittedName>
</protein>
<dbReference type="InterPro" id="IPR003667">
    <property type="entry name" value="NqrDE/RnfAE"/>
</dbReference>
<keyword evidence="2" id="KW-0813">Transport</keyword>
<dbReference type="GO" id="GO:0012505">
    <property type="term" value="C:endomembrane system"/>
    <property type="evidence" value="ECO:0007669"/>
    <property type="project" value="UniProtKB-SubCell"/>
</dbReference>
<accession>A0A9D1J8G6</accession>
<dbReference type="GO" id="GO:0005886">
    <property type="term" value="C:plasma membrane"/>
    <property type="evidence" value="ECO:0007669"/>
    <property type="project" value="TreeGrafter"/>
</dbReference>
<feature type="transmembrane region" description="Helical" evidence="7">
    <location>
        <begin position="105"/>
        <end position="125"/>
    </location>
</feature>
<comment type="subcellular location">
    <subcellularLocation>
        <location evidence="1">Endomembrane system</location>
        <topology evidence="1">Multi-pass membrane protein</topology>
    </subcellularLocation>
</comment>
<dbReference type="PANTHER" id="PTHR30335:SF0">
    <property type="entry name" value="ION-TRANSLOCATING OXIDOREDUCTASE COMPLEX SUBUNIT A"/>
    <property type="match status" value="1"/>
</dbReference>
<evidence type="ECO:0000256" key="4">
    <source>
        <dbReference type="ARBA" id="ARBA00022967"/>
    </source>
</evidence>
<keyword evidence="3 7" id="KW-0812">Transmembrane</keyword>
<feature type="transmembrane region" description="Helical" evidence="7">
    <location>
        <begin position="137"/>
        <end position="162"/>
    </location>
</feature>
<keyword evidence="4" id="KW-1278">Translocase</keyword>
<sequence>MATLIAIVLAAVLTNNFITVRTYGICPFLGVSKKTSSALGMGVAVTVVMTLATAVTYPIYEYVMVPLNFAFLEIIVFIFIIASLVQMLEMIIRRLSPSLYNAMGVYLPLITTNCAVLGVCELVIGDMSSIIGDVAMNYGWAVLYALFAGLGFTLIMVIMSGMREKMNRVKVAKYLNGFPISMVMASFICMAFMVFTYIA</sequence>
<feature type="transmembrane region" description="Helical" evidence="7">
    <location>
        <begin position="174"/>
        <end position="198"/>
    </location>
</feature>
<proteinExistence type="predicted"/>
<keyword evidence="5 7" id="KW-1133">Transmembrane helix</keyword>
<feature type="transmembrane region" description="Helical" evidence="7">
    <location>
        <begin position="6"/>
        <end position="26"/>
    </location>
</feature>
<evidence type="ECO:0000256" key="2">
    <source>
        <dbReference type="ARBA" id="ARBA00022448"/>
    </source>
</evidence>
<evidence type="ECO:0000256" key="5">
    <source>
        <dbReference type="ARBA" id="ARBA00022989"/>
    </source>
</evidence>
<dbReference type="PANTHER" id="PTHR30335">
    <property type="entry name" value="INTEGRAL MEMBRANE PROTEIN OF SOXR-REDUCING COMPLEX"/>
    <property type="match status" value="1"/>
</dbReference>
<comment type="caution">
    <text evidence="8">The sequence shown here is derived from an EMBL/GenBank/DDBJ whole genome shotgun (WGS) entry which is preliminary data.</text>
</comment>
<dbReference type="Pfam" id="PF02508">
    <property type="entry name" value="Rnf-Nqr"/>
    <property type="match status" value="1"/>
</dbReference>
<organism evidence="8 9">
    <name type="scientific">Candidatus Coproplasma avicola</name>
    <dbReference type="NCBI Taxonomy" id="2840744"/>
    <lineage>
        <taxon>Bacteria</taxon>
        <taxon>Bacillati</taxon>
        <taxon>Bacillota</taxon>
        <taxon>Clostridia</taxon>
        <taxon>Eubacteriales</taxon>
        <taxon>Candidatus Coproplasma</taxon>
    </lineage>
</organism>
<evidence type="ECO:0000256" key="6">
    <source>
        <dbReference type="ARBA" id="ARBA00023136"/>
    </source>
</evidence>
<gene>
    <name evidence="8" type="ORF">IAB94_00090</name>
</gene>
<name>A0A9D1J8G6_9FIRM</name>
<reference evidence="8" key="2">
    <citation type="journal article" date="2021" name="PeerJ">
        <title>Extensive microbial diversity within the chicken gut microbiome revealed by metagenomics and culture.</title>
        <authorList>
            <person name="Gilroy R."/>
            <person name="Ravi A."/>
            <person name="Getino M."/>
            <person name="Pursley I."/>
            <person name="Horton D.L."/>
            <person name="Alikhan N.F."/>
            <person name="Baker D."/>
            <person name="Gharbi K."/>
            <person name="Hall N."/>
            <person name="Watson M."/>
            <person name="Adriaenssens E.M."/>
            <person name="Foster-Nyarko E."/>
            <person name="Jarju S."/>
            <person name="Secka A."/>
            <person name="Antonio M."/>
            <person name="Oren A."/>
            <person name="Chaudhuri R.R."/>
            <person name="La Ragione R."/>
            <person name="Hildebrand F."/>
            <person name="Pallen M.J."/>
        </authorList>
    </citation>
    <scope>NUCLEOTIDE SEQUENCE</scope>
    <source>
        <strain evidence="8">ChiW16-3235</strain>
    </source>
</reference>
<dbReference type="EMBL" id="DVHK01000001">
    <property type="protein sequence ID" value="HIR66428.1"/>
    <property type="molecule type" value="Genomic_DNA"/>
</dbReference>
<evidence type="ECO:0000256" key="1">
    <source>
        <dbReference type="ARBA" id="ARBA00004127"/>
    </source>
</evidence>
<dbReference type="AlphaFoldDB" id="A0A9D1J8G6"/>
<evidence type="ECO:0000313" key="9">
    <source>
        <dbReference type="Proteomes" id="UP000823913"/>
    </source>
</evidence>
<dbReference type="InterPro" id="IPR050133">
    <property type="entry name" value="NqrDE/RnfAE_oxidrdctase"/>
</dbReference>
<dbReference type="PIRSF" id="PIRSF006102">
    <property type="entry name" value="NQR_DE"/>
    <property type="match status" value="1"/>
</dbReference>
<keyword evidence="6 7" id="KW-0472">Membrane</keyword>
<reference evidence="8" key="1">
    <citation type="submission" date="2020-10" db="EMBL/GenBank/DDBJ databases">
        <authorList>
            <person name="Gilroy R."/>
        </authorList>
    </citation>
    <scope>NUCLEOTIDE SEQUENCE</scope>
    <source>
        <strain evidence="8">ChiW16-3235</strain>
    </source>
</reference>